<evidence type="ECO:0000259" key="2">
    <source>
        <dbReference type="PROSITE" id="PS50020"/>
    </source>
</evidence>
<accession>G4ZY29</accession>
<feature type="region of interest" description="Disordered" evidence="1">
    <location>
        <begin position="176"/>
        <end position="205"/>
    </location>
</feature>
<protein>
    <recommendedName>
        <fullName evidence="2">WW domain-containing protein</fullName>
    </recommendedName>
</protein>
<reference evidence="3 4" key="1">
    <citation type="journal article" date="2006" name="Science">
        <title>Phytophthora genome sequences uncover evolutionary origins and mechanisms of pathogenesis.</title>
        <authorList>
            <person name="Tyler B.M."/>
            <person name="Tripathy S."/>
            <person name="Zhang X."/>
            <person name="Dehal P."/>
            <person name="Jiang R.H."/>
            <person name="Aerts A."/>
            <person name="Arredondo F.D."/>
            <person name="Baxter L."/>
            <person name="Bensasson D."/>
            <person name="Beynon J.L."/>
            <person name="Chapman J."/>
            <person name="Damasceno C.M."/>
            <person name="Dorrance A.E."/>
            <person name="Dou D."/>
            <person name="Dickerman A.W."/>
            <person name="Dubchak I.L."/>
            <person name="Garbelotto M."/>
            <person name="Gijzen M."/>
            <person name="Gordon S.G."/>
            <person name="Govers F."/>
            <person name="Grunwald N.J."/>
            <person name="Huang W."/>
            <person name="Ivors K.L."/>
            <person name="Jones R.W."/>
            <person name="Kamoun S."/>
            <person name="Krampis K."/>
            <person name="Lamour K.H."/>
            <person name="Lee M.K."/>
            <person name="McDonald W.H."/>
            <person name="Medina M."/>
            <person name="Meijer H.J."/>
            <person name="Nordberg E.K."/>
            <person name="Maclean D.J."/>
            <person name="Ospina-Giraldo M.D."/>
            <person name="Morris P.F."/>
            <person name="Phuntumart V."/>
            <person name="Putnam N.H."/>
            <person name="Rash S."/>
            <person name="Rose J.K."/>
            <person name="Sakihama Y."/>
            <person name="Salamov A.A."/>
            <person name="Savidor A."/>
            <person name="Scheuring C.F."/>
            <person name="Smith B.M."/>
            <person name="Sobral B.W."/>
            <person name="Terry A."/>
            <person name="Torto-Alalibo T.A."/>
            <person name="Win J."/>
            <person name="Xu Z."/>
            <person name="Zhang H."/>
            <person name="Grigoriev I.V."/>
            <person name="Rokhsar D.S."/>
            <person name="Boore J.L."/>
        </authorList>
    </citation>
    <scope>NUCLEOTIDE SEQUENCE [LARGE SCALE GENOMIC DNA]</scope>
    <source>
        <strain evidence="3 4">P6497</strain>
    </source>
</reference>
<dbReference type="AlphaFoldDB" id="G4ZY29"/>
<evidence type="ECO:0000313" key="3">
    <source>
        <dbReference type="EMBL" id="EGZ11935.1"/>
    </source>
</evidence>
<dbReference type="InParanoid" id="G4ZY29"/>
<feature type="non-terminal residue" evidence="3">
    <location>
        <position position="1"/>
    </location>
</feature>
<organism evidence="3 4">
    <name type="scientific">Phytophthora sojae (strain P6497)</name>
    <name type="common">Soybean stem and root rot agent</name>
    <name type="synonym">Phytophthora megasperma f. sp. glycines</name>
    <dbReference type="NCBI Taxonomy" id="1094619"/>
    <lineage>
        <taxon>Eukaryota</taxon>
        <taxon>Sar</taxon>
        <taxon>Stramenopiles</taxon>
        <taxon>Oomycota</taxon>
        <taxon>Peronosporomycetes</taxon>
        <taxon>Peronosporales</taxon>
        <taxon>Peronosporaceae</taxon>
        <taxon>Phytophthora</taxon>
    </lineage>
</organism>
<dbReference type="PROSITE" id="PS50020">
    <property type="entry name" value="WW_DOMAIN_2"/>
    <property type="match status" value="1"/>
</dbReference>
<dbReference type="GeneID" id="20660018"/>
<sequence>SDEDDAFGWQLYHDRQRNLLYYLHSYTGEVRWPRPETVGFVMHGLKPLPAHAAARVGTDPSVVNPDIWSPYYPHVVMLPSGLMQVHPGPGSESQGATEMWCGYNRFPLATLPPTWEESPSGSPFLPPYPVAILGRDDAENKRQTAPRPPLGHIDEHFHTPATDPPIANNQVSTLTRRDTRRRTLRRTRRRRSTTARGICSARRAR</sequence>
<dbReference type="EMBL" id="JH159157">
    <property type="protein sequence ID" value="EGZ11935.1"/>
    <property type="molecule type" value="Genomic_DNA"/>
</dbReference>
<dbReference type="KEGG" id="psoj:PHYSODRAFT_518148"/>
<dbReference type="RefSeq" id="XP_009532268.1">
    <property type="nucleotide sequence ID" value="XM_009533973.1"/>
</dbReference>
<keyword evidence="4" id="KW-1185">Reference proteome</keyword>
<gene>
    <name evidence="3" type="ORF">PHYSODRAFT_518148</name>
</gene>
<proteinExistence type="predicted"/>
<name>G4ZY29_PHYSP</name>
<dbReference type="OMA" id="DDAFGWQ"/>
<feature type="domain" description="WW" evidence="2">
    <location>
        <begin position="8"/>
        <end position="37"/>
    </location>
</feature>
<dbReference type="InterPro" id="IPR001202">
    <property type="entry name" value="WW_dom"/>
</dbReference>
<evidence type="ECO:0000256" key="1">
    <source>
        <dbReference type="SAM" id="MobiDB-lite"/>
    </source>
</evidence>
<evidence type="ECO:0000313" key="4">
    <source>
        <dbReference type="Proteomes" id="UP000002640"/>
    </source>
</evidence>
<dbReference type="Proteomes" id="UP000002640">
    <property type="component" value="Unassembled WGS sequence"/>
</dbReference>
<feature type="compositionally biased region" description="Basic residues" evidence="1">
    <location>
        <begin position="178"/>
        <end position="193"/>
    </location>
</feature>